<keyword evidence="2" id="KW-1185">Reference proteome</keyword>
<dbReference type="Proteomes" id="UP000248555">
    <property type="component" value="Unassembled WGS sequence"/>
</dbReference>
<comment type="caution">
    <text evidence="1">The sequence shown here is derived from an EMBL/GenBank/DDBJ whole genome shotgun (WGS) entry which is preliminary data.</text>
</comment>
<accession>A0A327YF25</accession>
<proteinExistence type="predicted"/>
<dbReference type="RefSeq" id="WP_111645569.1">
    <property type="nucleotide sequence ID" value="NZ_QLMH01000009.1"/>
</dbReference>
<evidence type="ECO:0000313" key="2">
    <source>
        <dbReference type="Proteomes" id="UP000248555"/>
    </source>
</evidence>
<dbReference type="AlphaFoldDB" id="A0A327YF25"/>
<name>A0A327YF25_9BACL</name>
<organism evidence="1 2">
    <name type="scientific">Paranoxybacillus vitaminiphilus</name>
    <dbReference type="NCBI Taxonomy" id="581036"/>
    <lineage>
        <taxon>Bacteria</taxon>
        <taxon>Bacillati</taxon>
        <taxon>Bacillota</taxon>
        <taxon>Bacilli</taxon>
        <taxon>Bacillales</taxon>
        <taxon>Anoxybacillaceae</taxon>
        <taxon>Paranoxybacillus</taxon>
    </lineage>
</organism>
<dbReference type="OrthoDB" id="2967142at2"/>
<evidence type="ECO:0000313" key="1">
    <source>
        <dbReference type="EMBL" id="RAK18676.1"/>
    </source>
</evidence>
<protein>
    <submittedName>
        <fullName evidence="1">Uncharacterized protein</fullName>
    </submittedName>
</protein>
<sequence>MKNVIIHKIVTFIFTEEQLRGYWNKQKPAVNFDSLTNKQLMKLAEDMLHHSSHSQLEQHILDHGWRTKDEKEGLVLEEDESREDIHVEVVDTSIPGRTSHKLFIDRLTELTCDSCQFSFYLRELHTDGTKLSCPSCGGPVNEK</sequence>
<reference evidence="1 2" key="1">
    <citation type="submission" date="2018-06" db="EMBL/GenBank/DDBJ databases">
        <title>Genomic Encyclopedia of Type Strains, Phase III (KMG-III): the genomes of soil and plant-associated and newly described type strains.</title>
        <authorList>
            <person name="Whitman W."/>
        </authorList>
    </citation>
    <scope>NUCLEOTIDE SEQUENCE [LARGE SCALE GENOMIC DNA]</scope>
    <source>
        <strain evidence="1 2">CGMCC 1.8979</strain>
    </source>
</reference>
<dbReference type="EMBL" id="QLMH01000009">
    <property type="protein sequence ID" value="RAK18676.1"/>
    <property type="molecule type" value="Genomic_DNA"/>
</dbReference>
<gene>
    <name evidence="1" type="ORF">B0I26_10997</name>
</gene>